<dbReference type="OrthoDB" id="10015585at2759"/>
<dbReference type="AlphaFoldDB" id="A0A813UQT9"/>
<reference evidence="2" key="1">
    <citation type="submission" date="2021-02" db="EMBL/GenBank/DDBJ databases">
        <authorList>
            <person name="Nowell W R."/>
        </authorList>
    </citation>
    <scope>NUCLEOTIDE SEQUENCE</scope>
</reference>
<accession>A0A813UQT9</accession>
<feature type="domain" description="F-box" evidence="1">
    <location>
        <begin position="7"/>
        <end position="55"/>
    </location>
</feature>
<name>A0A813UQT9_9BILA</name>
<evidence type="ECO:0000313" key="3">
    <source>
        <dbReference type="Proteomes" id="UP000663891"/>
    </source>
</evidence>
<dbReference type="Pfam" id="PF00646">
    <property type="entry name" value="F-box"/>
    <property type="match status" value="1"/>
</dbReference>
<dbReference type="SUPFAM" id="SSF81383">
    <property type="entry name" value="F-box domain"/>
    <property type="match status" value="1"/>
</dbReference>
<dbReference type="InterPro" id="IPR032675">
    <property type="entry name" value="LRR_dom_sf"/>
</dbReference>
<dbReference type="EMBL" id="CAJNON010000031">
    <property type="protein sequence ID" value="CAF0826823.1"/>
    <property type="molecule type" value="Genomic_DNA"/>
</dbReference>
<protein>
    <recommendedName>
        <fullName evidence="1">F-box domain-containing protein</fullName>
    </recommendedName>
</protein>
<dbReference type="Gene3D" id="3.80.10.10">
    <property type="entry name" value="Ribonuclease Inhibitor"/>
    <property type="match status" value="1"/>
</dbReference>
<evidence type="ECO:0000259" key="1">
    <source>
        <dbReference type="PROSITE" id="PS50181"/>
    </source>
</evidence>
<dbReference type="SUPFAM" id="SSF52047">
    <property type="entry name" value="RNI-like"/>
    <property type="match status" value="1"/>
</dbReference>
<gene>
    <name evidence="2" type="ORF">VCS650_LOCUS5382</name>
</gene>
<proteinExistence type="predicted"/>
<dbReference type="InterPro" id="IPR036047">
    <property type="entry name" value="F-box-like_dom_sf"/>
</dbReference>
<dbReference type="Proteomes" id="UP000663891">
    <property type="component" value="Unassembled WGS sequence"/>
</dbReference>
<comment type="caution">
    <text evidence="2">The sequence shown here is derived from an EMBL/GenBank/DDBJ whole genome shotgun (WGS) entry which is preliminary data.</text>
</comment>
<evidence type="ECO:0000313" key="2">
    <source>
        <dbReference type="EMBL" id="CAF0826823.1"/>
    </source>
</evidence>
<organism evidence="2 3">
    <name type="scientific">Adineta steineri</name>
    <dbReference type="NCBI Taxonomy" id="433720"/>
    <lineage>
        <taxon>Eukaryota</taxon>
        <taxon>Metazoa</taxon>
        <taxon>Spiralia</taxon>
        <taxon>Gnathifera</taxon>
        <taxon>Rotifera</taxon>
        <taxon>Eurotatoria</taxon>
        <taxon>Bdelloidea</taxon>
        <taxon>Adinetida</taxon>
        <taxon>Adinetidae</taxon>
        <taxon>Adineta</taxon>
    </lineage>
</organism>
<sequence length="637" mass="74682">MMSTKNAPSLSTLPVELIYRILDYLDIETSLLSFRYVSKKFYFISNKWNSYNYDLSSISKNHFDLICRQICQEKIISLTLSDEDTTPGQIRLFFSLYRISSFPRLRSLTLRNIDSNDLYEILKDILNCSLTTFSCQSRGKQNKSIIHLLSKLIIQSNLEILSLNTHAHYIEQMFKSITQSHLIELTIGILTFNEYQTILQYCPYLRVLVIDDCWINDTDQNSLSKLIIQSNLEILSLNTHAHYIEQMFKSITQSHLIELTIGILTFNEYQTILQYCPYLRVFVIDDCWINDTDQNSTIKSYQQLISLTLKFTNRSITQLEYLLLLTPSLTELKLINSPLTPNSLINGSYWEVFIKTKLLSLIKFQFVFYQLVLRTYECNGDVELFIIPFRTSFWLEEKQWFVNCQSIKSSHTIQLYSVPFSINSYDYNFDLGNILLSTSIKKLNHSIIMDHVRCLSLNLTEIKTKQILKKNIKRDDFLFSKVTELNISVHGEWPIDSFYFISILVDLLKLQKLSFRSDFDQSTIDNLTVLVNQAFNIHSLSLLPLNMDGQYNTTVTNLCSIVSLHVKHLTIKIEKLDDMKIVVKKLKHLLSISFNFPSDRKINSHEMIDWLINNGQNFTYLEYEYFLHFWFGLQTFT</sequence>
<dbReference type="SMART" id="SM00256">
    <property type="entry name" value="FBOX"/>
    <property type="match status" value="1"/>
</dbReference>
<dbReference type="InterPro" id="IPR001810">
    <property type="entry name" value="F-box_dom"/>
</dbReference>
<dbReference type="PROSITE" id="PS50181">
    <property type="entry name" value="FBOX"/>
    <property type="match status" value="1"/>
</dbReference>